<accession>A0ACC0RPC5</accession>
<protein>
    <submittedName>
        <fullName evidence="1">Uncharacterized protein</fullName>
    </submittedName>
</protein>
<evidence type="ECO:0000313" key="1">
    <source>
        <dbReference type="EMBL" id="KAI9379128.1"/>
    </source>
</evidence>
<dbReference type="EMBL" id="CM009306">
    <property type="protein sequence ID" value="KAI9379128.1"/>
    <property type="molecule type" value="Genomic_DNA"/>
</dbReference>
<sequence>MESLRRKRKGLEILPSSGKSLPPLTVILSHFSLGDYSRQRKKYKEGEDKEVVGSGRSVVKGVFTVPPCRSVSADPSCRGLKRKIGCIDAATQLGRKKKIEEEYDLGAYIGQGKFGSVVLCRSKVTGEVFACKMLRKGEELVHREVEIMQHLSGHPGVVTLKAVYEDLESFYLVMELCPEGRLLDKMAKERQYPEHRAANILKEIVSVIKYCHDMGVVHRDVKPENILLATSGKMKLADFGLAVRMSNGNNDFVNISVVFRYIQAHSHIPGYTSVRASEVQLEVLLMLLQKF</sequence>
<proteinExistence type="predicted"/>
<comment type="caution">
    <text evidence="1">The sequence shown here is derived from an EMBL/GenBank/DDBJ whole genome shotgun (WGS) entry which is preliminary data.</text>
</comment>
<dbReference type="Proteomes" id="UP000006729">
    <property type="component" value="Chromosome 17"/>
</dbReference>
<reference evidence="1 2" key="1">
    <citation type="journal article" date="2006" name="Science">
        <title>The genome of black cottonwood, Populus trichocarpa (Torr. &amp; Gray).</title>
        <authorList>
            <person name="Tuskan G.A."/>
            <person name="Difazio S."/>
            <person name="Jansson S."/>
            <person name="Bohlmann J."/>
            <person name="Grigoriev I."/>
            <person name="Hellsten U."/>
            <person name="Putnam N."/>
            <person name="Ralph S."/>
            <person name="Rombauts S."/>
            <person name="Salamov A."/>
            <person name="Schein J."/>
            <person name="Sterck L."/>
            <person name="Aerts A."/>
            <person name="Bhalerao R.R."/>
            <person name="Bhalerao R.P."/>
            <person name="Blaudez D."/>
            <person name="Boerjan W."/>
            <person name="Brun A."/>
            <person name="Brunner A."/>
            <person name="Busov V."/>
            <person name="Campbell M."/>
            <person name="Carlson J."/>
            <person name="Chalot M."/>
            <person name="Chapman J."/>
            <person name="Chen G.L."/>
            <person name="Cooper D."/>
            <person name="Coutinho P.M."/>
            <person name="Couturier J."/>
            <person name="Covert S."/>
            <person name="Cronk Q."/>
            <person name="Cunningham R."/>
            <person name="Davis J."/>
            <person name="Degroeve S."/>
            <person name="Dejardin A."/>
            <person name="Depamphilis C."/>
            <person name="Detter J."/>
            <person name="Dirks B."/>
            <person name="Dubchak I."/>
            <person name="Duplessis S."/>
            <person name="Ehlting J."/>
            <person name="Ellis B."/>
            <person name="Gendler K."/>
            <person name="Goodstein D."/>
            <person name="Gribskov M."/>
            <person name="Grimwood J."/>
            <person name="Groover A."/>
            <person name="Gunter L."/>
            <person name="Hamberger B."/>
            <person name="Heinze B."/>
            <person name="Helariutta Y."/>
            <person name="Henrissat B."/>
            <person name="Holligan D."/>
            <person name="Holt R."/>
            <person name="Huang W."/>
            <person name="Islam-Faridi N."/>
            <person name="Jones S."/>
            <person name="Jones-Rhoades M."/>
            <person name="Jorgensen R."/>
            <person name="Joshi C."/>
            <person name="Kangasjarvi J."/>
            <person name="Karlsson J."/>
            <person name="Kelleher C."/>
            <person name="Kirkpatrick R."/>
            <person name="Kirst M."/>
            <person name="Kohler A."/>
            <person name="Kalluri U."/>
            <person name="Larimer F."/>
            <person name="Leebens-Mack J."/>
            <person name="Leple J.C."/>
            <person name="Locascio P."/>
            <person name="Lou Y."/>
            <person name="Lucas S."/>
            <person name="Martin F."/>
            <person name="Montanini B."/>
            <person name="Napoli C."/>
            <person name="Nelson D.R."/>
            <person name="Nelson C."/>
            <person name="Nieminen K."/>
            <person name="Nilsson O."/>
            <person name="Pereda V."/>
            <person name="Peter G."/>
            <person name="Philippe R."/>
            <person name="Pilate G."/>
            <person name="Poliakov A."/>
            <person name="Razumovskaya J."/>
            <person name="Richardson P."/>
            <person name="Rinaldi C."/>
            <person name="Ritland K."/>
            <person name="Rouze P."/>
            <person name="Ryaboy D."/>
            <person name="Schmutz J."/>
            <person name="Schrader J."/>
            <person name="Segerman B."/>
            <person name="Shin H."/>
            <person name="Siddiqui A."/>
            <person name="Sterky F."/>
            <person name="Terry A."/>
            <person name="Tsai C.J."/>
            <person name="Uberbacher E."/>
            <person name="Unneberg P."/>
            <person name="Vahala J."/>
            <person name="Wall K."/>
            <person name="Wessler S."/>
            <person name="Yang G."/>
            <person name="Yin T."/>
            <person name="Douglas C."/>
            <person name="Marra M."/>
            <person name="Sandberg G."/>
            <person name="Van de Peer Y."/>
            <person name="Rokhsar D."/>
        </authorList>
    </citation>
    <scope>NUCLEOTIDE SEQUENCE [LARGE SCALE GENOMIC DNA]</scope>
    <source>
        <strain evidence="2">cv. Nisqually</strain>
    </source>
</reference>
<gene>
    <name evidence="1" type="ORF">POPTR_017G048400v4</name>
</gene>
<evidence type="ECO:0000313" key="2">
    <source>
        <dbReference type="Proteomes" id="UP000006729"/>
    </source>
</evidence>
<organism evidence="1 2">
    <name type="scientific">Populus trichocarpa</name>
    <name type="common">Western balsam poplar</name>
    <name type="synonym">Populus balsamifera subsp. trichocarpa</name>
    <dbReference type="NCBI Taxonomy" id="3694"/>
    <lineage>
        <taxon>Eukaryota</taxon>
        <taxon>Viridiplantae</taxon>
        <taxon>Streptophyta</taxon>
        <taxon>Embryophyta</taxon>
        <taxon>Tracheophyta</taxon>
        <taxon>Spermatophyta</taxon>
        <taxon>Magnoliopsida</taxon>
        <taxon>eudicotyledons</taxon>
        <taxon>Gunneridae</taxon>
        <taxon>Pentapetalae</taxon>
        <taxon>rosids</taxon>
        <taxon>fabids</taxon>
        <taxon>Malpighiales</taxon>
        <taxon>Salicaceae</taxon>
        <taxon>Saliceae</taxon>
        <taxon>Populus</taxon>
    </lineage>
</organism>
<name>A0ACC0RPC5_POPTR</name>
<keyword evidence="2" id="KW-1185">Reference proteome</keyword>